<accession>A0A1M7BI50</accession>
<protein>
    <submittedName>
        <fullName evidence="3">Uncharacterized protein</fullName>
    </submittedName>
</protein>
<feature type="compositionally biased region" description="Basic and acidic residues" evidence="1">
    <location>
        <begin position="1"/>
        <end position="10"/>
    </location>
</feature>
<gene>
    <name evidence="2" type="ORF">SAMN04487891_110174</name>
    <name evidence="3" type="ORF">SAMN05216293_3736</name>
</gene>
<dbReference type="OrthoDB" id="1171368at2"/>
<feature type="region of interest" description="Disordered" evidence="1">
    <location>
        <begin position="1"/>
        <end position="33"/>
    </location>
</feature>
<comment type="caution">
    <text evidence="3">The sequence shown here is derived from an EMBL/GenBank/DDBJ whole genome shotgun (WGS) entry which is preliminary data.</text>
</comment>
<evidence type="ECO:0000313" key="3">
    <source>
        <dbReference type="EMBL" id="SHL54593.1"/>
    </source>
</evidence>
<evidence type="ECO:0000256" key="1">
    <source>
        <dbReference type="SAM" id="MobiDB-lite"/>
    </source>
</evidence>
<evidence type="ECO:0000313" key="5">
    <source>
        <dbReference type="Proteomes" id="UP000198940"/>
    </source>
</evidence>
<dbReference type="EMBL" id="FRAT01000011">
    <property type="protein sequence ID" value="SHL54593.1"/>
    <property type="molecule type" value="Genomic_DNA"/>
</dbReference>
<dbReference type="Proteomes" id="UP000184031">
    <property type="component" value="Unassembled WGS sequence"/>
</dbReference>
<dbReference type="RefSeq" id="WP_072882392.1">
    <property type="nucleotide sequence ID" value="NZ_FOKU01000010.1"/>
</dbReference>
<name>A0A1M7BI50_9FLAO</name>
<evidence type="ECO:0000313" key="4">
    <source>
        <dbReference type="Proteomes" id="UP000184031"/>
    </source>
</evidence>
<organism evidence="3 4">
    <name type="scientific">Flagellimonas taeanensis</name>
    <dbReference type="NCBI Taxonomy" id="1005926"/>
    <lineage>
        <taxon>Bacteria</taxon>
        <taxon>Pseudomonadati</taxon>
        <taxon>Bacteroidota</taxon>
        <taxon>Flavobacteriia</taxon>
        <taxon>Flavobacteriales</taxon>
        <taxon>Flavobacteriaceae</taxon>
        <taxon>Flagellimonas</taxon>
    </lineage>
</organism>
<dbReference type="STRING" id="1055723.SAMN05216293_3736"/>
<evidence type="ECO:0000313" key="2">
    <source>
        <dbReference type="EMBL" id="SFC41228.1"/>
    </source>
</evidence>
<proteinExistence type="predicted"/>
<dbReference type="AlphaFoldDB" id="A0A1M7BI50"/>
<keyword evidence="5" id="KW-1185">Reference proteome</keyword>
<dbReference type="Proteomes" id="UP000198940">
    <property type="component" value="Unassembled WGS sequence"/>
</dbReference>
<reference evidence="3 4" key="1">
    <citation type="submission" date="2016-11" db="EMBL/GenBank/DDBJ databases">
        <authorList>
            <person name="Varghese N."/>
            <person name="Submissions S."/>
        </authorList>
    </citation>
    <scope>NUCLEOTIDE SEQUENCE [LARGE SCALE GENOMIC DNA]</scope>
    <source>
        <strain evidence="3 4">CGMCC 1.12174</strain>
        <strain evidence="2 5">DSM 26351</strain>
    </source>
</reference>
<dbReference type="EMBL" id="FOKU01000010">
    <property type="protein sequence ID" value="SFC41228.1"/>
    <property type="molecule type" value="Genomic_DNA"/>
</dbReference>
<sequence>MYNTIKDHHLTGTHGVSQRPVQGVPTGQPPYRDKADEGIVKKDRLFPDVNVWPIALNDLSEKYSGDGLRQLAGLMVEVTRKFTGSIDSWRFDERDSLQDLILRCANRLRDRARVDLIDVYRNCDGELELDLKRYIGNKGNIYCINLKPLYGMKCKNRKLFEVLLSFIKGLPFDSIFDTCEDRIDWIWTFLIEEMEYCREAHNEDYGERLKGSVDFLSRYERKYNDFQIMDWKSRLESYRPQKDVYRKLKELLLTSEKLDFQVVQRISVRDGYESMVDFYHTFLITDDGESEFTQSYINMLNDCSNEYDLLSTYAHAIVSNQGTGNFEEGLEEKLKEVENFICELNELIERI</sequence>